<evidence type="ECO:0000259" key="6">
    <source>
        <dbReference type="PROSITE" id="PS51007"/>
    </source>
</evidence>
<reference evidence="7" key="1">
    <citation type="submission" date="2022-07" db="EMBL/GenBank/DDBJ databases">
        <authorList>
            <person name="Otstavnykh N."/>
            <person name="Isaeva M."/>
            <person name="Bystritskaya E."/>
        </authorList>
    </citation>
    <scope>NUCLEOTIDE SEQUENCE</scope>
    <source>
        <strain evidence="7">KCTC 52189</strain>
    </source>
</reference>
<evidence type="ECO:0000256" key="3">
    <source>
        <dbReference type="ARBA" id="ARBA00023004"/>
    </source>
</evidence>
<feature type="chain" id="PRO_5042271103" evidence="5">
    <location>
        <begin position="24"/>
        <end position="140"/>
    </location>
</feature>
<evidence type="ECO:0000313" key="7">
    <source>
        <dbReference type="EMBL" id="MDQ2089268.1"/>
    </source>
</evidence>
<dbReference type="Gene3D" id="1.10.760.10">
    <property type="entry name" value="Cytochrome c-like domain"/>
    <property type="match status" value="1"/>
</dbReference>
<keyword evidence="1 4" id="KW-0349">Heme</keyword>
<keyword evidence="5" id="KW-0732">Signal</keyword>
<keyword evidence="8" id="KW-1185">Reference proteome</keyword>
<comment type="caution">
    <text evidence="7">The sequence shown here is derived from an EMBL/GenBank/DDBJ whole genome shotgun (WGS) entry which is preliminary data.</text>
</comment>
<evidence type="ECO:0000256" key="5">
    <source>
        <dbReference type="SAM" id="SignalP"/>
    </source>
</evidence>
<dbReference type="Proteomes" id="UP001226762">
    <property type="component" value="Unassembled WGS sequence"/>
</dbReference>
<dbReference type="AlphaFoldDB" id="A0AAE4B2Q5"/>
<evidence type="ECO:0000256" key="2">
    <source>
        <dbReference type="ARBA" id="ARBA00022723"/>
    </source>
</evidence>
<evidence type="ECO:0000313" key="8">
    <source>
        <dbReference type="Proteomes" id="UP001226762"/>
    </source>
</evidence>
<feature type="domain" description="Cytochrome c" evidence="6">
    <location>
        <begin position="22"/>
        <end position="123"/>
    </location>
</feature>
<name>A0AAE4B2Q5_9RHOB</name>
<dbReference type="GO" id="GO:0020037">
    <property type="term" value="F:heme binding"/>
    <property type="evidence" value="ECO:0007669"/>
    <property type="project" value="InterPro"/>
</dbReference>
<keyword evidence="3 4" id="KW-0408">Iron</keyword>
<dbReference type="PROSITE" id="PS51007">
    <property type="entry name" value="CYTC"/>
    <property type="match status" value="1"/>
</dbReference>
<dbReference type="Pfam" id="PF13442">
    <property type="entry name" value="Cytochrome_CBB3"/>
    <property type="match status" value="1"/>
</dbReference>
<organism evidence="7 8">
    <name type="scientific">Marimonas arenosa</name>
    <dbReference type="NCBI Taxonomy" id="1795305"/>
    <lineage>
        <taxon>Bacteria</taxon>
        <taxon>Pseudomonadati</taxon>
        <taxon>Pseudomonadota</taxon>
        <taxon>Alphaproteobacteria</taxon>
        <taxon>Rhodobacterales</taxon>
        <taxon>Paracoccaceae</taxon>
        <taxon>Marimonas</taxon>
    </lineage>
</organism>
<dbReference type="GO" id="GO:0046872">
    <property type="term" value="F:metal ion binding"/>
    <property type="evidence" value="ECO:0007669"/>
    <property type="project" value="UniProtKB-KW"/>
</dbReference>
<dbReference type="GO" id="GO:0009055">
    <property type="term" value="F:electron transfer activity"/>
    <property type="evidence" value="ECO:0007669"/>
    <property type="project" value="InterPro"/>
</dbReference>
<keyword evidence="2 4" id="KW-0479">Metal-binding</keyword>
<protein>
    <submittedName>
        <fullName evidence="7">Cytochrome c</fullName>
    </submittedName>
</protein>
<proteinExistence type="predicted"/>
<evidence type="ECO:0000256" key="4">
    <source>
        <dbReference type="PROSITE-ProRule" id="PRU00433"/>
    </source>
</evidence>
<accession>A0AAE4B2Q5</accession>
<dbReference type="RefSeq" id="WP_306734516.1">
    <property type="nucleotide sequence ID" value="NZ_JANHAX010000001.1"/>
</dbReference>
<dbReference type="InterPro" id="IPR036909">
    <property type="entry name" value="Cyt_c-like_dom_sf"/>
</dbReference>
<dbReference type="EMBL" id="JANHAX010000001">
    <property type="protein sequence ID" value="MDQ2089268.1"/>
    <property type="molecule type" value="Genomic_DNA"/>
</dbReference>
<feature type="signal peptide" evidence="5">
    <location>
        <begin position="1"/>
        <end position="23"/>
    </location>
</feature>
<sequence length="140" mass="14779">MMTKTIALISATALSIVGTAAWAESAGEREYQNACAVCHGADGSGNGPLSKVMNTSAPDLTQLTQNADGEFPMLHVVRVIDGRTGVAAHGSATPDWAGGMPVWGDRFEAEAGEQYGTYGKELFVRGRVMVLADYLESIQK</sequence>
<gene>
    <name evidence="7" type="ORF">NO357_05065</name>
</gene>
<dbReference type="SUPFAM" id="SSF46626">
    <property type="entry name" value="Cytochrome c"/>
    <property type="match status" value="1"/>
</dbReference>
<reference evidence="7" key="2">
    <citation type="submission" date="2023-02" db="EMBL/GenBank/DDBJ databases">
        <title>'Rhodoalgimonas zhirmunskyi' gen. nov., isolated from a red alga.</title>
        <authorList>
            <person name="Nedashkovskaya O.I."/>
            <person name="Otstavnykh N.Y."/>
            <person name="Bystritskaya E.P."/>
            <person name="Balabanova L.A."/>
            <person name="Isaeva M.P."/>
        </authorList>
    </citation>
    <scope>NUCLEOTIDE SEQUENCE</scope>
    <source>
        <strain evidence="7">KCTC 52189</strain>
    </source>
</reference>
<evidence type="ECO:0000256" key="1">
    <source>
        <dbReference type="ARBA" id="ARBA00022617"/>
    </source>
</evidence>
<dbReference type="InterPro" id="IPR009056">
    <property type="entry name" value="Cyt_c-like_dom"/>
</dbReference>